<comment type="catalytic activity">
    <reaction evidence="11">
        <text>D-glucosamine(out) = D-glucosamine(in)</text>
        <dbReference type="Rhea" id="RHEA:78423"/>
        <dbReference type="ChEBI" id="CHEBI:58723"/>
    </reaction>
    <physiologicalReaction direction="left-to-right" evidence="11">
        <dbReference type="Rhea" id="RHEA:78424"/>
    </physiologicalReaction>
</comment>
<name>A0A2A9MN92_BESBE</name>
<dbReference type="Gene3D" id="1.20.1250.20">
    <property type="entry name" value="MFS general substrate transporter like domains"/>
    <property type="match status" value="1"/>
</dbReference>
<dbReference type="InterPro" id="IPR005829">
    <property type="entry name" value="Sugar_transporter_CS"/>
</dbReference>
<accession>A0A2A9MN92</accession>
<keyword evidence="4 14" id="KW-0812">Transmembrane</keyword>
<comment type="catalytic activity">
    <reaction evidence="8">
        <text>D-glucose(out) = D-glucose(in)</text>
        <dbReference type="Rhea" id="RHEA:60376"/>
        <dbReference type="ChEBI" id="CHEBI:4167"/>
    </reaction>
    <physiologicalReaction direction="left-to-right" evidence="8">
        <dbReference type="Rhea" id="RHEA:60377"/>
    </physiologicalReaction>
</comment>
<feature type="transmembrane region" description="Helical" evidence="14">
    <location>
        <begin position="343"/>
        <end position="366"/>
    </location>
</feature>
<feature type="transmembrane region" description="Helical" evidence="14">
    <location>
        <begin position="373"/>
        <end position="395"/>
    </location>
</feature>
<dbReference type="InterPro" id="IPR020846">
    <property type="entry name" value="MFS_dom"/>
</dbReference>
<dbReference type="PROSITE" id="PS00216">
    <property type="entry name" value="SUGAR_TRANSPORT_1"/>
    <property type="match status" value="1"/>
</dbReference>
<dbReference type="PROSITE" id="PS00217">
    <property type="entry name" value="SUGAR_TRANSPORT_2"/>
    <property type="match status" value="1"/>
</dbReference>
<reference evidence="16 17" key="1">
    <citation type="submission" date="2017-09" db="EMBL/GenBank/DDBJ databases">
        <title>Genome sequencing of Besnoitia besnoiti strain Bb-Ger1.</title>
        <authorList>
            <person name="Schares G."/>
            <person name="Venepally P."/>
            <person name="Lorenzi H.A."/>
        </authorList>
    </citation>
    <scope>NUCLEOTIDE SEQUENCE [LARGE SCALE GENOMIC DNA]</scope>
    <source>
        <strain evidence="16 17">Bb-Ger1</strain>
    </source>
</reference>
<evidence type="ECO:0000256" key="2">
    <source>
        <dbReference type="ARBA" id="ARBA00011738"/>
    </source>
</evidence>
<evidence type="ECO:0000259" key="15">
    <source>
        <dbReference type="PROSITE" id="PS50850"/>
    </source>
</evidence>
<evidence type="ECO:0000256" key="1">
    <source>
        <dbReference type="ARBA" id="ARBA00004651"/>
    </source>
</evidence>
<comment type="catalytic activity">
    <reaction evidence="9">
        <text>D-xylose(out) = D-xylose(in)</text>
        <dbReference type="Rhea" id="RHEA:78427"/>
        <dbReference type="ChEBI" id="CHEBI:53455"/>
    </reaction>
    <physiologicalReaction direction="left-to-right" evidence="9">
        <dbReference type="Rhea" id="RHEA:78428"/>
    </physiologicalReaction>
</comment>
<dbReference type="GO" id="GO:0015149">
    <property type="term" value="F:hexose transmembrane transporter activity"/>
    <property type="evidence" value="ECO:0007669"/>
    <property type="project" value="TreeGrafter"/>
</dbReference>
<comment type="catalytic activity">
    <reaction evidence="10">
        <text>D-mannose(out) = D-mannose(in)</text>
        <dbReference type="Rhea" id="RHEA:78391"/>
        <dbReference type="ChEBI" id="CHEBI:4208"/>
    </reaction>
    <physiologicalReaction direction="left-to-right" evidence="10">
        <dbReference type="Rhea" id="RHEA:78392"/>
    </physiologicalReaction>
</comment>
<comment type="subunit">
    <text evidence="2">Homodimer.</text>
</comment>
<evidence type="ECO:0000256" key="4">
    <source>
        <dbReference type="ARBA" id="ARBA00022692"/>
    </source>
</evidence>
<evidence type="ECO:0000256" key="8">
    <source>
        <dbReference type="ARBA" id="ARBA00044648"/>
    </source>
</evidence>
<dbReference type="PANTHER" id="PTHR23503:SF8">
    <property type="entry name" value="FACILITATED GLUCOSE TRANSPORTER PROTEIN 1"/>
    <property type="match status" value="1"/>
</dbReference>
<evidence type="ECO:0000256" key="7">
    <source>
        <dbReference type="ARBA" id="ARBA00044637"/>
    </source>
</evidence>
<feature type="domain" description="Major facilitator superfamily (MFS) profile" evidence="15">
    <location>
        <begin position="40"/>
        <end position="494"/>
    </location>
</feature>
<feature type="transmembrane region" description="Helical" evidence="14">
    <location>
        <begin position="88"/>
        <end position="108"/>
    </location>
</feature>
<evidence type="ECO:0000256" key="11">
    <source>
        <dbReference type="ARBA" id="ARBA00044668"/>
    </source>
</evidence>
<protein>
    <recommendedName>
        <fullName evidence="13">Hexose transporter 1</fullName>
    </recommendedName>
</protein>
<dbReference type="GO" id="GO:0005886">
    <property type="term" value="C:plasma membrane"/>
    <property type="evidence" value="ECO:0007669"/>
    <property type="project" value="UniProtKB-SubCell"/>
</dbReference>
<evidence type="ECO:0000256" key="3">
    <source>
        <dbReference type="ARBA" id="ARBA00022448"/>
    </source>
</evidence>
<evidence type="ECO:0000256" key="13">
    <source>
        <dbReference type="ARBA" id="ARBA00044780"/>
    </source>
</evidence>
<keyword evidence="6 14" id="KW-0472">Membrane</keyword>
<evidence type="ECO:0000256" key="14">
    <source>
        <dbReference type="SAM" id="Phobius"/>
    </source>
</evidence>
<gene>
    <name evidence="16" type="ORF">BESB_035600</name>
</gene>
<dbReference type="Pfam" id="PF00083">
    <property type="entry name" value="Sugar_tr"/>
    <property type="match status" value="1"/>
</dbReference>
<evidence type="ECO:0000256" key="10">
    <source>
        <dbReference type="ARBA" id="ARBA00044662"/>
    </source>
</evidence>
<comment type="subcellular location">
    <subcellularLocation>
        <location evidence="1">Cell membrane</location>
        <topology evidence="1">Multi-pass membrane protein</topology>
    </subcellularLocation>
</comment>
<evidence type="ECO:0000256" key="12">
    <source>
        <dbReference type="ARBA" id="ARBA00044710"/>
    </source>
</evidence>
<evidence type="ECO:0000313" key="16">
    <source>
        <dbReference type="EMBL" id="PFH37102.1"/>
    </source>
</evidence>
<comment type="caution">
    <text evidence="16">The sequence shown here is derived from an EMBL/GenBank/DDBJ whole genome shotgun (WGS) entry which is preliminary data.</text>
</comment>
<feature type="transmembrane region" description="Helical" evidence="14">
    <location>
        <begin position="303"/>
        <end position="323"/>
    </location>
</feature>
<keyword evidence="17" id="KW-1185">Reference proteome</keyword>
<comment type="catalytic activity">
    <reaction evidence="7">
        <text>D-galactose(in) = D-galactose(out)</text>
        <dbReference type="Rhea" id="RHEA:34915"/>
        <dbReference type="ChEBI" id="CHEBI:4139"/>
    </reaction>
    <physiologicalReaction direction="right-to-left" evidence="7">
        <dbReference type="Rhea" id="RHEA:34917"/>
    </physiologicalReaction>
</comment>
<dbReference type="Proteomes" id="UP000224006">
    <property type="component" value="Chromosome II"/>
</dbReference>
<feature type="transmembrane region" description="Helical" evidence="14">
    <location>
        <begin position="401"/>
        <end position="429"/>
    </location>
</feature>
<keyword evidence="3" id="KW-0813">Transport</keyword>
<feature type="transmembrane region" description="Helical" evidence="14">
    <location>
        <begin position="217"/>
        <end position="241"/>
    </location>
</feature>
<dbReference type="STRING" id="94643.A0A2A9MN92"/>
<dbReference type="PRINTS" id="PR00171">
    <property type="entry name" value="SUGRTRNSPORT"/>
</dbReference>
<evidence type="ECO:0000256" key="5">
    <source>
        <dbReference type="ARBA" id="ARBA00022989"/>
    </source>
</evidence>
<feature type="transmembrane region" description="Helical" evidence="14">
    <location>
        <begin position="177"/>
        <end position="197"/>
    </location>
</feature>
<feature type="transmembrane region" description="Helical" evidence="14">
    <location>
        <begin position="466"/>
        <end position="490"/>
    </location>
</feature>
<proteinExistence type="predicted"/>
<organism evidence="16 17">
    <name type="scientific">Besnoitia besnoiti</name>
    <name type="common">Apicomplexan protozoan</name>
    <dbReference type="NCBI Taxonomy" id="94643"/>
    <lineage>
        <taxon>Eukaryota</taxon>
        <taxon>Sar</taxon>
        <taxon>Alveolata</taxon>
        <taxon>Apicomplexa</taxon>
        <taxon>Conoidasida</taxon>
        <taxon>Coccidia</taxon>
        <taxon>Eucoccidiorida</taxon>
        <taxon>Eimeriorina</taxon>
        <taxon>Sarcocystidae</taxon>
        <taxon>Besnoitia</taxon>
    </lineage>
</organism>
<keyword evidence="16" id="KW-0762">Sugar transport</keyword>
<dbReference type="EMBL" id="NWUJ01000002">
    <property type="protein sequence ID" value="PFH37102.1"/>
    <property type="molecule type" value="Genomic_DNA"/>
</dbReference>
<dbReference type="PANTHER" id="PTHR23503">
    <property type="entry name" value="SOLUTE CARRIER FAMILY 2"/>
    <property type="match status" value="1"/>
</dbReference>
<dbReference type="PROSITE" id="PS50850">
    <property type="entry name" value="MFS"/>
    <property type="match status" value="1"/>
</dbReference>
<sequence>MARLDEDKMPMISPEDTVANDDALSFGMKGRWCVNTAAQLTSVAILGSFQLGFNLAALNTAKAFIALDFRWCLNERGLPHLDCATGRLYGSLVNAAAFVGALVGCIVAGRVTELGRCACLRWAHCLCVVACVLSAAALDFVTLFASRLFVGLALGLFTVCVPLYISEMSPADSRGFYVTFHQLLIAFGPVVGTALGLAFSRAPGGSDAYSPTQFEKLWWRVMLGFPAVISLLSALLLWFVYPFETPQILVERDQKSQAGALLREIYSRDTVGPELQSIIRRNHQKQSQDPSQLGMWRALVHPAYSKVIMFGCYLSIAQQLSGVNVLVADSNLLYSSLNLPPTLVTALTVALMAIGFVVTIATLPLVDHLGRRVLLLVSIALCLASMCTAFVVSMINENSGALRWIIVGCMYSFSVGFGLGYGPVFWIYLQEIFPPEIKQAAVSLASSLNWLAAVAMVQASDFLLQGGLTVLTGICTVSLGIVFVLTLFFARETKGLPVGESPYFTNPAIVHTPGDTLPTVGSLRERQEGAVDGIVAETAADAAASDTKASTGRP</sequence>
<dbReference type="InterPro" id="IPR045263">
    <property type="entry name" value="GLUT"/>
</dbReference>
<dbReference type="InterPro" id="IPR003663">
    <property type="entry name" value="Sugar/inositol_transpt"/>
</dbReference>
<dbReference type="OrthoDB" id="6612291at2759"/>
<dbReference type="VEuPathDB" id="ToxoDB:BESB_035600"/>
<evidence type="ECO:0000313" key="17">
    <source>
        <dbReference type="Proteomes" id="UP000224006"/>
    </source>
</evidence>
<dbReference type="AlphaFoldDB" id="A0A2A9MN92"/>
<dbReference type="InterPro" id="IPR036259">
    <property type="entry name" value="MFS_trans_sf"/>
</dbReference>
<dbReference type="GeneID" id="40308541"/>
<feature type="transmembrane region" description="Helical" evidence="14">
    <location>
        <begin position="441"/>
        <end position="460"/>
    </location>
</feature>
<evidence type="ECO:0000256" key="6">
    <source>
        <dbReference type="ARBA" id="ARBA00023136"/>
    </source>
</evidence>
<comment type="catalytic activity">
    <reaction evidence="12">
        <text>D-fructose(out) = D-fructose(in)</text>
        <dbReference type="Rhea" id="RHEA:60372"/>
        <dbReference type="ChEBI" id="CHEBI:37721"/>
    </reaction>
    <physiologicalReaction direction="left-to-right" evidence="12">
        <dbReference type="Rhea" id="RHEA:60373"/>
    </physiologicalReaction>
</comment>
<feature type="transmembrane region" description="Helical" evidence="14">
    <location>
        <begin position="120"/>
        <end position="138"/>
    </location>
</feature>
<dbReference type="SUPFAM" id="SSF103473">
    <property type="entry name" value="MFS general substrate transporter"/>
    <property type="match status" value="1"/>
</dbReference>
<evidence type="ECO:0000256" key="9">
    <source>
        <dbReference type="ARBA" id="ARBA00044656"/>
    </source>
</evidence>
<dbReference type="InterPro" id="IPR005828">
    <property type="entry name" value="MFS_sugar_transport-like"/>
</dbReference>
<keyword evidence="5 14" id="KW-1133">Transmembrane helix</keyword>
<dbReference type="KEGG" id="bbes:BESB_035600"/>
<dbReference type="RefSeq" id="XP_029221111.1">
    <property type="nucleotide sequence ID" value="XM_029362146.1"/>
</dbReference>
<feature type="transmembrane region" description="Helical" evidence="14">
    <location>
        <begin position="144"/>
        <end position="165"/>
    </location>
</feature>